<evidence type="ECO:0000259" key="4">
    <source>
        <dbReference type="Pfam" id="PF01555"/>
    </source>
</evidence>
<dbReference type="Gene3D" id="3.40.50.150">
    <property type="entry name" value="Vaccinia Virus protein VP39"/>
    <property type="match status" value="1"/>
</dbReference>
<protein>
    <submittedName>
        <fullName evidence="5">DNA methylase</fullName>
    </submittedName>
</protein>
<feature type="domain" description="DNA methylase N-4/N-6" evidence="4">
    <location>
        <begin position="61"/>
        <end position="101"/>
    </location>
</feature>
<dbReference type="GO" id="GO:0008170">
    <property type="term" value="F:N-methyltransferase activity"/>
    <property type="evidence" value="ECO:0007669"/>
    <property type="project" value="InterPro"/>
</dbReference>
<sequence>MPTLDWYDKKSAVARSGQVPYRLLEHVPALSHGENSSPNMLIQGDNLEGLKALLPFFAGQVKCIYIDPPYNTRSAFEHYDDNLEHSQWLSLMWPRLELLRKYWSLLT</sequence>
<evidence type="ECO:0000256" key="3">
    <source>
        <dbReference type="ARBA" id="ARBA00022679"/>
    </source>
</evidence>
<organism evidence="5">
    <name type="scientific">Candidatus Kentrum sp. DK</name>
    <dbReference type="NCBI Taxonomy" id="2126562"/>
    <lineage>
        <taxon>Bacteria</taxon>
        <taxon>Pseudomonadati</taxon>
        <taxon>Pseudomonadota</taxon>
        <taxon>Gammaproteobacteria</taxon>
        <taxon>Candidatus Kentrum</taxon>
    </lineage>
</organism>
<dbReference type="SUPFAM" id="SSF53335">
    <property type="entry name" value="S-adenosyl-L-methionine-dependent methyltransferases"/>
    <property type="match status" value="1"/>
</dbReference>
<dbReference type="PROSITE" id="PS00092">
    <property type="entry name" value="N6_MTASE"/>
    <property type="match status" value="1"/>
</dbReference>
<evidence type="ECO:0000313" key="5">
    <source>
        <dbReference type="EMBL" id="VFJ56212.1"/>
    </source>
</evidence>
<comment type="similarity">
    <text evidence="1">Belongs to the N(4)/N(6)-methyltransferase family.</text>
</comment>
<evidence type="ECO:0000256" key="2">
    <source>
        <dbReference type="ARBA" id="ARBA00022603"/>
    </source>
</evidence>
<dbReference type="InterPro" id="IPR002941">
    <property type="entry name" value="DNA_methylase_N4/N6"/>
</dbReference>
<dbReference type="Pfam" id="PF01555">
    <property type="entry name" value="N6_N4_Mtase"/>
    <property type="match status" value="1"/>
</dbReference>
<dbReference type="AlphaFoldDB" id="A0A450SQK6"/>
<accession>A0A450SQK6</accession>
<name>A0A450SQK6_9GAMM</name>
<proteinExistence type="inferred from homology"/>
<dbReference type="EMBL" id="CAADEY010000052">
    <property type="protein sequence ID" value="VFJ56212.1"/>
    <property type="molecule type" value="Genomic_DNA"/>
</dbReference>
<dbReference type="GO" id="GO:0003677">
    <property type="term" value="F:DNA binding"/>
    <property type="evidence" value="ECO:0007669"/>
    <property type="project" value="InterPro"/>
</dbReference>
<dbReference type="GO" id="GO:0032259">
    <property type="term" value="P:methylation"/>
    <property type="evidence" value="ECO:0007669"/>
    <property type="project" value="UniProtKB-KW"/>
</dbReference>
<evidence type="ECO:0000256" key="1">
    <source>
        <dbReference type="ARBA" id="ARBA00006594"/>
    </source>
</evidence>
<reference evidence="5" key="1">
    <citation type="submission" date="2019-02" db="EMBL/GenBank/DDBJ databases">
        <authorList>
            <person name="Gruber-Vodicka R. H."/>
            <person name="Seah K. B. B."/>
        </authorList>
    </citation>
    <scope>NUCLEOTIDE SEQUENCE</scope>
    <source>
        <strain evidence="5">BECK_DK161</strain>
    </source>
</reference>
<dbReference type="InterPro" id="IPR029063">
    <property type="entry name" value="SAM-dependent_MTases_sf"/>
</dbReference>
<gene>
    <name evidence="5" type="ORF">BECKDK2373C_GA0170839_105231</name>
</gene>
<dbReference type="InterPro" id="IPR002052">
    <property type="entry name" value="DNA_methylase_N6_adenine_CS"/>
</dbReference>
<keyword evidence="3" id="KW-0808">Transferase</keyword>
<keyword evidence="2 5" id="KW-0489">Methyltransferase</keyword>